<comment type="similarity">
    <text evidence="11 12">Belongs to the TonB-dependent receptor family.</text>
</comment>
<dbReference type="GO" id="GO:0009279">
    <property type="term" value="C:cell outer membrane"/>
    <property type="evidence" value="ECO:0007669"/>
    <property type="project" value="UniProtKB-SubCell"/>
</dbReference>
<dbReference type="Pfam" id="PF00593">
    <property type="entry name" value="TonB_dep_Rec_b-barrel"/>
    <property type="match status" value="1"/>
</dbReference>
<evidence type="ECO:0000256" key="3">
    <source>
        <dbReference type="ARBA" id="ARBA00022452"/>
    </source>
</evidence>
<evidence type="ECO:0000256" key="8">
    <source>
        <dbReference type="ARBA" id="ARBA00023077"/>
    </source>
</evidence>
<keyword evidence="4" id="KW-0410">Iron transport</keyword>
<gene>
    <name evidence="16" type="ORF">GCM10025791_40200</name>
</gene>
<feature type="signal peptide" evidence="13">
    <location>
        <begin position="1"/>
        <end position="35"/>
    </location>
</feature>
<dbReference type="Pfam" id="PF07715">
    <property type="entry name" value="Plug"/>
    <property type="match status" value="1"/>
</dbReference>
<evidence type="ECO:0000256" key="5">
    <source>
        <dbReference type="ARBA" id="ARBA00022692"/>
    </source>
</evidence>
<dbReference type="InterPro" id="IPR000531">
    <property type="entry name" value="Beta-barrel_TonB"/>
</dbReference>
<evidence type="ECO:0000256" key="11">
    <source>
        <dbReference type="PROSITE-ProRule" id="PRU01360"/>
    </source>
</evidence>
<keyword evidence="3 11" id="KW-1134">Transmembrane beta strand</keyword>
<keyword evidence="9 11" id="KW-0472">Membrane</keyword>
<proteinExistence type="inferred from homology"/>
<sequence>MMLSIITKTISPRHKLAAAVASATILMASPVTLHAENSLALEEVVVTARKRAESLMDAPVAVTAVSGEAMENQGVTSMEQLSAKVPGLQIGRAAKTSNVIIRGVGSGINQGFEQSVGMYVDGIYQSRSRQFTQSMVDLQQVEVLRGPQGVLFGKNTVAGAIKVETANPQVGEEFNGSVTAAWEPEQDTQRYTAVMSGSLSDTLAARVVLRDSSSDGYVKNKYLDRDEQQKDDQLVRLALAWEPTSNLSVVGKVSYLEMDGDGKEATINAVDSSLPAPSTLAMSAMLAPGFRPSTGGSSYEHYIGNKDWTSGDFEETESTSASLKVEWDLAGYTLTSLTGYSDFEFTQFHDIDLLPINFINSRDEEELEMVSQELRIATDWDGAVNMIGGVYYEKQDLLLKGAAHFDGTFGVLPGSILPGGIEEVGQQTDFNQETETLAFFGEMSIDLTEALTLELGLRYSEDEKDASKRVQVGTGAPDALAILVTPEDTAGSADLAAYLANAAAAGGADGANAAATFAGLLNRYAADTSSDRTEYHFDPSAKLRWEYSEAGMVFISYSEGYKSGGFNVSPDTANPDGSTRPGHEFEDESVKAWELGVKQELLDGRARVSAIAYRTQLEDLQVTSWSGASYVVGNAAELTVQGIELEGQYLLLENLELGGSVSYLDHEFDSYTGAGCSVIETGLGNCPTGQKDLSGERGAFAPEYSASVYVDYTYSFDQFELNAHIDFNYKDEMFLDGDLDPNALQDSYVKVDARLGLSTMDGKWDFLLYGRNLTDETTYTASIDAPLSPGVYVGWVEEPRIVGVQGRYNF</sequence>
<keyword evidence="2 11" id="KW-0813">Transport</keyword>
<keyword evidence="10 11" id="KW-0998">Cell outer membrane</keyword>
<dbReference type="Proteomes" id="UP001409585">
    <property type="component" value="Unassembled WGS sequence"/>
</dbReference>
<evidence type="ECO:0000256" key="12">
    <source>
        <dbReference type="RuleBase" id="RU003357"/>
    </source>
</evidence>
<dbReference type="Gene3D" id="2.40.170.20">
    <property type="entry name" value="TonB-dependent receptor, beta-barrel domain"/>
    <property type="match status" value="1"/>
</dbReference>
<feature type="domain" description="TonB-dependent receptor-like beta-barrel" evidence="14">
    <location>
        <begin position="294"/>
        <end position="773"/>
    </location>
</feature>
<name>A0AAV3U866_9ALTE</name>
<dbReference type="PANTHER" id="PTHR32552">
    <property type="entry name" value="FERRICHROME IRON RECEPTOR-RELATED"/>
    <property type="match status" value="1"/>
</dbReference>
<dbReference type="InterPro" id="IPR012910">
    <property type="entry name" value="Plug_dom"/>
</dbReference>
<dbReference type="InterPro" id="IPR039426">
    <property type="entry name" value="TonB-dep_rcpt-like"/>
</dbReference>
<evidence type="ECO:0000256" key="10">
    <source>
        <dbReference type="ARBA" id="ARBA00023237"/>
    </source>
</evidence>
<keyword evidence="6" id="KW-0408">Iron</keyword>
<evidence type="ECO:0000256" key="13">
    <source>
        <dbReference type="SAM" id="SignalP"/>
    </source>
</evidence>
<evidence type="ECO:0000256" key="9">
    <source>
        <dbReference type="ARBA" id="ARBA00023136"/>
    </source>
</evidence>
<evidence type="ECO:0000256" key="2">
    <source>
        <dbReference type="ARBA" id="ARBA00022448"/>
    </source>
</evidence>
<keyword evidence="17" id="KW-1185">Reference proteome</keyword>
<reference evidence="17" key="1">
    <citation type="journal article" date="2019" name="Int. J. Syst. Evol. Microbiol.">
        <title>The Global Catalogue of Microorganisms (GCM) 10K type strain sequencing project: providing services to taxonomists for standard genome sequencing and annotation.</title>
        <authorList>
            <consortium name="The Broad Institute Genomics Platform"/>
            <consortium name="The Broad Institute Genome Sequencing Center for Infectious Disease"/>
            <person name="Wu L."/>
            <person name="Ma J."/>
        </authorList>
    </citation>
    <scope>NUCLEOTIDE SEQUENCE [LARGE SCALE GENOMIC DNA]</scope>
    <source>
        <strain evidence="17">JCM 19134</strain>
    </source>
</reference>
<evidence type="ECO:0000256" key="1">
    <source>
        <dbReference type="ARBA" id="ARBA00004571"/>
    </source>
</evidence>
<dbReference type="SUPFAM" id="SSF56935">
    <property type="entry name" value="Porins"/>
    <property type="match status" value="1"/>
</dbReference>
<comment type="caution">
    <text evidence="16">The sequence shown here is derived from an EMBL/GenBank/DDBJ whole genome shotgun (WGS) entry which is preliminary data.</text>
</comment>
<evidence type="ECO:0000256" key="7">
    <source>
        <dbReference type="ARBA" id="ARBA00023065"/>
    </source>
</evidence>
<evidence type="ECO:0000256" key="6">
    <source>
        <dbReference type="ARBA" id="ARBA00023004"/>
    </source>
</evidence>
<dbReference type="EMBL" id="BAABLX010000071">
    <property type="protein sequence ID" value="GAA4955919.1"/>
    <property type="molecule type" value="Genomic_DNA"/>
</dbReference>
<dbReference type="InterPro" id="IPR036942">
    <property type="entry name" value="Beta-barrel_TonB_sf"/>
</dbReference>
<feature type="chain" id="PRO_5043595822" evidence="13">
    <location>
        <begin position="36"/>
        <end position="810"/>
    </location>
</feature>
<dbReference type="PROSITE" id="PS52016">
    <property type="entry name" value="TONB_DEPENDENT_REC_3"/>
    <property type="match status" value="1"/>
</dbReference>
<organism evidence="16 17">
    <name type="scientific">Halioxenophilus aromaticivorans</name>
    <dbReference type="NCBI Taxonomy" id="1306992"/>
    <lineage>
        <taxon>Bacteria</taxon>
        <taxon>Pseudomonadati</taxon>
        <taxon>Pseudomonadota</taxon>
        <taxon>Gammaproteobacteria</taxon>
        <taxon>Alteromonadales</taxon>
        <taxon>Alteromonadaceae</taxon>
        <taxon>Halioxenophilus</taxon>
    </lineage>
</organism>
<evidence type="ECO:0000259" key="15">
    <source>
        <dbReference type="Pfam" id="PF07715"/>
    </source>
</evidence>
<evidence type="ECO:0000256" key="4">
    <source>
        <dbReference type="ARBA" id="ARBA00022496"/>
    </source>
</evidence>
<keyword evidence="5 11" id="KW-0812">Transmembrane</keyword>
<keyword evidence="16" id="KW-0675">Receptor</keyword>
<evidence type="ECO:0000259" key="14">
    <source>
        <dbReference type="Pfam" id="PF00593"/>
    </source>
</evidence>
<feature type="domain" description="TonB-dependent receptor plug" evidence="15">
    <location>
        <begin position="55"/>
        <end position="160"/>
    </location>
</feature>
<keyword evidence="8 12" id="KW-0798">TonB box</keyword>
<protein>
    <submittedName>
        <fullName evidence="16">TonB-dependent receptor</fullName>
    </submittedName>
</protein>
<dbReference type="RefSeq" id="WP_345426614.1">
    <property type="nucleotide sequence ID" value="NZ_AP031496.1"/>
</dbReference>
<keyword evidence="13" id="KW-0732">Signal</keyword>
<evidence type="ECO:0000313" key="17">
    <source>
        <dbReference type="Proteomes" id="UP001409585"/>
    </source>
</evidence>
<accession>A0AAV3U866</accession>
<comment type="subcellular location">
    <subcellularLocation>
        <location evidence="1 11">Cell outer membrane</location>
        <topology evidence="1 11">Multi-pass membrane protein</topology>
    </subcellularLocation>
</comment>
<keyword evidence="7" id="KW-0406">Ion transport</keyword>
<dbReference type="GO" id="GO:0006826">
    <property type="term" value="P:iron ion transport"/>
    <property type="evidence" value="ECO:0007669"/>
    <property type="project" value="UniProtKB-KW"/>
</dbReference>
<dbReference type="AlphaFoldDB" id="A0AAV3U866"/>
<evidence type="ECO:0000313" key="16">
    <source>
        <dbReference type="EMBL" id="GAA4955919.1"/>
    </source>
</evidence>
<dbReference type="PANTHER" id="PTHR32552:SF81">
    <property type="entry name" value="TONB-DEPENDENT OUTER MEMBRANE RECEPTOR"/>
    <property type="match status" value="1"/>
</dbReference>